<dbReference type="EMBL" id="AP021906">
    <property type="protein sequence ID" value="BBP88571.1"/>
    <property type="molecule type" value="Genomic_DNA"/>
</dbReference>
<dbReference type="Proteomes" id="UP000464658">
    <property type="component" value="Chromosome"/>
</dbReference>
<keyword evidence="5" id="KW-0238">DNA-binding</keyword>
<keyword evidence="4 6" id="KW-0067">ATP-binding</keyword>
<dbReference type="SUPFAM" id="SSF52540">
    <property type="entry name" value="P-loop containing nucleoside triphosphate hydrolases"/>
    <property type="match status" value="1"/>
</dbReference>
<dbReference type="InterPro" id="IPR027417">
    <property type="entry name" value="P-loop_NTPase"/>
</dbReference>
<keyword evidence="3 6" id="KW-0347">Helicase</keyword>
<dbReference type="GO" id="GO:0033202">
    <property type="term" value="C:DNA helicase complex"/>
    <property type="evidence" value="ECO:0007669"/>
    <property type="project" value="TreeGrafter"/>
</dbReference>
<dbReference type="Gene3D" id="1.10.10.160">
    <property type="match status" value="1"/>
</dbReference>
<dbReference type="InterPro" id="IPR000212">
    <property type="entry name" value="DNA_helicase_UvrD/REP"/>
</dbReference>
<dbReference type="GO" id="GO:0005524">
    <property type="term" value="F:ATP binding"/>
    <property type="evidence" value="ECO:0007669"/>
    <property type="project" value="UniProtKB-UniRule"/>
</dbReference>
<evidence type="ECO:0000256" key="2">
    <source>
        <dbReference type="ARBA" id="ARBA00022801"/>
    </source>
</evidence>
<dbReference type="GO" id="GO:0043138">
    <property type="term" value="F:3'-5' DNA helicase activity"/>
    <property type="evidence" value="ECO:0007669"/>
    <property type="project" value="TreeGrafter"/>
</dbReference>
<keyword evidence="1 6" id="KW-0547">Nucleotide-binding</keyword>
<reference evidence="8 9" key="1">
    <citation type="submission" date="2019-12" db="EMBL/GenBank/DDBJ databases">
        <title>Full genome sequence of a Bacillus safensis strain isolated from commercially available natto in Indonesia.</title>
        <authorList>
            <person name="Yoshida M."/>
            <person name="Uomi M."/>
            <person name="Waturangi D."/>
            <person name="Ekaputri J.J."/>
            <person name="Setiamarga D.H.E."/>
        </authorList>
    </citation>
    <scope>NUCLEOTIDE SEQUENCE [LARGE SCALE GENOMIC DNA]</scope>
    <source>
        <strain evidence="8 9">IDN1</strain>
    </source>
</reference>
<evidence type="ECO:0000313" key="8">
    <source>
        <dbReference type="EMBL" id="BBP88571.1"/>
    </source>
</evidence>
<gene>
    <name evidence="8" type="ORF">BsIDN1_21890</name>
</gene>
<dbReference type="Pfam" id="PF00580">
    <property type="entry name" value="UvrD-helicase"/>
    <property type="match status" value="1"/>
</dbReference>
<feature type="domain" description="UvrD-like helicase ATP-binding" evidence="7">
    <location>
        <begin position="1"/>
        <end position="77"/>
    </location>
</feature>
<dbReference type="InterPro" id="IPR014016">
    <property type="entry name" value="UvrD-like_ATP-bd"/>
</dbReference>
<evidence type="ECO:0000256" key="1">
    <source>
        <dbReference type="ARBA" id="ARBA00022741"/>
    </source>
</evidence>
<dbReference type="PROSITE" id="PS51198">
    <property type="entry name" value="UVRD_HELICASE_ATP_BIND"/>
    <property type="match status" value="1"/>
</dbReference>
<evidence type="ECO:0000256" key="5">
    <source>
        <dbReference type="ARBA" id="ARBA00023125"/>
    </source>
</evidence>
<protein>
    <recommendedName>
        <fullName evidence="7">UvrD-like helicase ATP-binding domain-containing protein</fullName>
    </recommendedName>
</protein>
<dbReference type="PANTHER" id="PTHR11070:SF2">
    <property type="entry name" value="ATP-DEPENDENT DNA HELICASE SRS2"/>
    <property type="match status" value="1"/>
</dbReference>
<sequence>MWTIYQSYEQQKRDNQQFDFDDMAIACLHMLTEQPELLKRYQERFQYILVDEFQDINPVQYQLIQLLAGESEQLFCV</sequence>
<organism evidence="8 9">
    <name type="scientific">Bacillus safensis</name>
    <dbReference type="NCBI Taxonomy" id="561879"/>
    <lineage>
        <taxon>Bacteria</taxon>
        <taxon>Bacillati</taxon>
        <taxon>Bacillota</taxon>
        <taxon>Bacilli</taxon>
        <taxon>Bacillales</taxon>
        <taxon>Bacillaceae</taxon>
        <taxon>Bacillus</taxon>
    </lineage>
</organism>
<accession>A0A5S9M6K7</accession>
<evidence type="ECO:0000256" key="3">
    <source>
        <dbReference type="ARBA" id="ARBA00022806"/>
    </source>
</evidence>
<comment type="caution">
    <text evidence="6">Lacks conserved residue(s) required for the propagation of feature annotation.</text>
</comment>
<evidence type="ECO:0000256" key="6">
    <source>
        <dbReference type="PROSITE-ProRule" id="PRU00560"/>
    </source>
</evidence>
<dbReference type="GO" id="GO:0003677">
    <property type="term" value="F:DNA binding"/>
    <property type="evidence" value="ECO:0007669"/>
    <property type="project" value="UniProtKB-KW"/>
</dbReference>
<evidence type="ECO:0000256" key="4">
    <source>
        <dbReference type="ARBA" id="ARBA00022840"/>
    </source>
</evidence>
<dbReference type="Gene3D" id="3.40.50.300">
    <property type="entry name" value="P-loop containing nucleotide triphosphate hydrolases"/>
    <property type="match status" value="1"/>
</dbReference>
<keyword evidence="2 6" id="KW-0378">Hydrolase</keyword>
<dbReference type="GO" id="GO:0000725">
    <property type="term" value="P:recombinational repair"/>
    <property type="evidence" value="ECO:0007669"/>
    <property type="project" value="TreeGrafter"/>
</dbReference>
<evidence type="ECO:0000313" key="9">
    <source>
        <dbReference type="Proteomes" id="UP000464658"/>
    </source>
</evidence>
<name>A0A5S9M6K7_BACIA</name>
<proteinExistence type="predicted"/>
<dbReference type="GO" id="GO:0016787">
    <property type="term" value="F:hydrolase activity"/>
    <property type="evidence" value="ECO:0007669"/>
    <property type="project" value="UniProtKB-UniRule"/>
</dbReference>
<dbReference type="InterPro" id="IPR013986">
    <property type="entry name" value="DExx_box_DNA_helicase_dom_sf"/>
</dbReference>
<dbReference type="PANTHER" id="PTHR11070">
    <property type="entry name" value="UVRD / RECB / PCRA DNA HELICASE FAMILY MEMBER"/>
    <property type="match status" value="1"/>
</dbReference>
<dbReference type="GO" id="GO:0005829">
    <property type="term" value="C:cytosol"/>
    <property type="evidence" value="ECO:0007669"/>
    <property type="project" value="TreeGrafter"/>
</dbReference>
<dbReference type="AlphaFoldDB" id="A0A5S9M6K7"/>
<evidence type="ECO:0000259" key="7">
    <source>
        <dbReference type="PROSITE" id="PS51198"/>
    </source>
</evidence>